<dbReference type="PANTHER" id="PTHR10256">
    <property type="entry name" value="SELENIDE, WATER DIKINASE"/>
    <property type="match status" value="1"/>
</dbReference>
<reference evidence="12 13" key="1">
    <citation type="submission" date="2020-01" db="EMBL/GenBank/DDBJ databases">
        <title>Anaeroalcalibacter tamaniensis gen. nov., sp. nov., moderately halophilic strictly anaerobic fermenter bacterium from mud volcano of Taman peninsula.</title>
        <authorList>
            <person name="Frolova A."/>
            <person name="Merkel A.Y."/>
            <person name="Slobodkin A.I."/>
        </authorList>
    </citation>
    <scope>NUCLEOTIDE SEQUENCE [LARGE SCALE GENOMIC DNA]</scope>
    <source>
        <strain evidence="12 13">F-3ap</strain>
    </source>
</reference>
<dbReference type="NCBIfam" id="NF002098">
    <property type="entry name" value="PRK00943.1"/>
    <property type="match status" value="1"/>
</dbReference>
<dbReference type="NCBIfam" id="TIGR00476">
    <property type="entry name" value="selD"/>
    <property type="match status" value="1"/>
</dbReference>
<dbReference type="GO" id="GO:0004756">
    <property type="term" value="F:selenide, water dikinase activity"/>
    <property type="evidence" value="ECO:0007669"/>
    <property type="project" value="UniProtKB-UniRule"/>
</dbReference>
<feature type="binding site" evidence="9">
    <location>
        <begin position="148"/>
        <end position="150"/>
    </location>
    <ligand>
        <name>ATP</name>
        <dbReference type="ChEBI" id="CHEBI:30616"/>
        <note>ligand shared between dimeric partners</note>
    </ligand>
</feature>
<dbReference type="InterPro" id="IPR036921">
    <property type="entry name" value="PurM-like_N_sf"/>
</dbReference>
<evidence type="ECO:0000256" key="1">
    <source>
        <dbReference type="ARBA" id="ARBA00008026"/>
    </source>
</evidence>
<evidence type="ECO:0000259" key="11">
    <source>
        <dbReference type="Pfam" id="PF02769"/>
    </source>
</evidence>
<keyword evidence="6 9" id="KW-0067">ATP-binding</keyword>
<keyword evidence="8 9" id="KW-0711">Selenium</keyword>
<gene>
    <name evidence="9 12" type="primary">selD</name>
    <name evidence="12" type="ORF">GXN74_09810</name>
</gene>
<dbReference type="AlphaFoldDB" id="A0A7X5HWN0"/>
<dbReference type="FunFam" id="3.30.1330.10:FF:000003">
    <property type="entry name" value="Selenide, water dikinase"/>
    <property type="match status" value="1"/>
</dbReference>
<evidence type="ECO:0000256" key="9">
    <source>
        <dbReference type="HAMAP-Rule" id="MF_00625"/>
    </source>
</evidence>
<feature type="binding site" evidence="9">
    <location>
        <position position="236"/>
    </location>
    <ligand>
        <name>Mg(2+)</name>
        <dbReference type="ChEBI" id="CHEBI:18420"/>
    </ligand>
</feature>
<dbReference type="Pfam" id="PF00586">
    <property type="entry name" value="AIRS"/>
    <property type="match status" value="1"/>
</dbReference>
<comment type="catalytic activity">
    <reaction evidence="9">
        <text>hydrogenselenide + ATP + H2O = selenophosphate + AMP + phosphate + 2 H(+)</text>
        <dbReference type="Rhea" id="RHEA:18737"/>
        <dbReference type="ChEBI" id="CHEBI:15377"/>
        <dbReference type="ChEBI" id="CHEBI:15378"/>
        <dbReference type="ChEBI" id="CHEBI:16144"/>
        <dbReference type="ChEBI" id="CHEBI:29317"/>
        <dbReference type="ChEBI" id="CHEBI:30616"/>
        <dbReference type="ChEBI" id="CHEBI:43474"/>
        <dbReference type="ChEBI" id="CHEBI:456215"/>
        <dbReference type="EC" id="2.7.9.3"/>
    </reaction>
</comment>
<organism evidence="12 13">
    <name type="scientific">Anaerotalea alkaliphila</name>
    <dbReference type="NCBI Taxonomy" id="2662126"/>
    <lineage>
        <taxon>Bacteria</taxon>
        <taxon>Bacillati</taxon>
        <taxon>Bacillota</taxon>
        <taxon>Clostridia</taxon>
        <taxon>Eubacteriales</taxon>
        <taxon>Anaerotalea</taxon>
    </lineage>
</organism>
<comment type="subunit">
    <text evidence="9">Homodimer.</text>
</comment>
<dbReference type="InterPro" id="IPR036676">
    <property type="entry name" value="PurM-like_C_sf"/>
</dbReference>
<dbReference type="Gene3D" id="3.30.1330.10">
    <property type="entry name" value="PurM-like, N-terminal domain"/>
    <property type="match status" value="1"/>
</dbReference>
<dbReference type="FunFam" id="3.90.650.10:FF:000004">
    <property type="entry name" value="Selenide, water dikinase"/>
    <property type="match status" value="1"/>
</dbReference>
<comment type="similarity">
    <text evidence="1 9">Belongs to the selenophosphate synthase 1 family. Class I subfamily.</text>
</comment>
<dbReference type="PIRSF" id="PIRSF036407">
    <property type="entry name" value="Selenphspht_syn"/>
    <property type="match status" value="1"/>
</dbReference>
<dbReference type="SUPFAM" id="SSF55326">
    <property type="entry name" value="PurM N-terminal domain-like"/>
    <property type="match status" value="1"/>
</dbReference>
<dbReference type="RefSeq" id="WP_162370757.1">
    <property type="nucleotide sequence ID" value="NZ_JAAEEH010000026.1"/>
</dbReference>
<evidence type="ECO:0000256" key="5">
    <source>
        <dbReference type="ARBA" id="ARBA00022777"/>
    </source>
</evidence>
<feature type="domain" description="PurM-like C-terminal" evidence="11">
    <location>
        <begin position="179"/>
        <end position="348"/>
    </location>
</feature>
<dbReference type="InterPro" id="IPR004536">
    <property type="entry name" value="SPS/SelD"/>
</dbReference>
<dbReference type="InterPro" id="IPR016188">
    <property type="entry name" value="PurM-like_N"/>
</dbReference>
<comment type="cofactor">
    <cofactor evidence="9">
        <name>Mg(2+)</name>
        <dbReference type="ChEBI" id="CHEBI:18420"/>
    </cofactor>
    <text evidence="9">Binds 1 Mg(2+) ion per monomer.</text>
</comment>
<evidence type="ECO:0000256" key="2">
    <source>
        <dbReference type="ARBA" id="ARBA00022679"/>
    </source>
</evidence>
<evidence type="ECO:0000313" key="13">
    <source>
        <dbReference type="Proteomes" id="UP000461585"/>
    </source>
</evidence>
<comment type="caution">
    <text evidence="12">The sequence shown here is derived from an EMBL/GenBank/DDBJ whole genome shotgun (WGS) entry which is preliminary data.</text>
</comment>
<dbReference type="GO" id="GO:0000287">
    <property type="term" value="F:magnesium ion binding"/>
    <property type="evidence" value="ECO:0007669"/>
    <property type="project" value="UniProtKB-UniRule"/>
</dbReference>
<feature type="binding site" evidence="9">
    <location>
        <position position="100"/>
    </location>
    <ligand>
        <name>Mg(2+)</name>
        <dbReference type="ChEBI" id="CHEBI:18420"/>
    </ligand>
</feature>
<dbReference type="GO" id="GO:0005524">
    <property type="term" value="F:ATP binding"/>
    <property type="evidence" value="ECO:0007669"/>
    <property type="project" value="UniProtKB-UniRule"/>
</dbReference>
<evidence type="ECO:0000313" key="12">
    <source>
        <dbReference type="EMBL" id="NDL68034.1"/>
    </source>
</evidence>
<evidence type="ECO:0000259" key="10">
    <source>
        <dbReference type="Pfam" id="PF00586"/>
    </source>
</evidence>
<dbReference type="Pfam" id="PF02769">
    <property type="entry name" value="AIRS_C"/>
    <property type="match status" value="1"/>
</dbReference>
<dbReference type="InterPro" id="IPR010918">
    <property type="entry name" value="PurM-like_C_dom"/>
</dbReference>
<dbReference type="SUPFAM" id="SSF56042">
    <property type="entry name" value="PurM C-terminal domain-like"/>
    <property type="match status" value="1"/>
</dbReference>
<feature type="domain" description="PurM-like N-terminal" evidence="10">
    <location>
        <begin position="59"/>
        <end position="166"/>
    </location>
</feature>
<feature type="binding site" description="in other chain" evidence="9">
    <location>
        <position position="29"/>
    </location>
    <ligand>
        <name>ATP</name>
        <dbReference type="ChEBI" id="CHEBI:30616"/>
        <note>ligand shared between dimeric partners</note>
    </ligand>
</feature>
<accession>A0A7X5HWN0</accession>
<feature type="binding site" description="in other chain" evidence="9">
    <location>
        <position position="100"/>
    </location>
    <ligand>
        <name>ATP</name>
        <dbReference type="ChEBI" id="CHEBI:30616"/>
        <note>ligand shared between dimeric partners</note>
    </ligand>
</feature>
<evidence type="ECO:0000256" key="8">
    <source>
        <dbReference type="ARBA" id="ARBA00023266"/>
    </source>
</evidence>
<proteinExistence type="inferred from homology"/>
<keyword evidence="4 9" id="KW-0547">Nucleotide-binding</keyword>
<evidence type="ECO:0000256" key="3">
    <source>
        <dbReference type="ARBA" id="ARBA00022723"/>
    </source>
</evidence>
<feature type="site" description="Important for catalytic activity" evidence="9">
    <location>
        <position position="29"/>
    </location>
</feature>
<evidence type="ECO:0000256" key="7">
    <source>
        <dbReference type="ARBA" id="ARBA00022842"/>
    </source>
</evidence>
<dbReference type="HAMAP" id="MF_00625">
    <property type="entry name" value="SelD"/>
    <property type="match status" value="1"/>
</dbReference>
<feature type="active site" evidence="9">
    <location>
        <position position="26"/>
    </location>
</feature>
<keyword evidence="5 9" id="KW-0418">Kinase</keyword>
<comment type="function">
    <text evidence="9">Synthesizes selenophosphate from selenide and ATP.</text>
</comment>
<dbReference type="GO" id="GO:0005737">
    <property type="term" value="C:cytoplasm"/>
    <property type="evidence" value="ECO:0007669"/>
    <property type="project" value="TreeGrafter"/>
</dbReference>
<evidence type="ECO:0000256" key="4">
    <source>
        <dbReference type="ARBA" id="ARBA00022741"/>
    </source>
</evidence>
<keyword evidence="3 9" id="KW-0479">Metal-binding</keyword>
<dbReference type="Gene3D" id="3.90.650.10">
    <property type="entry name" value="PurM-like C-terminal domain"/>
    <property type="match status" value="1"/>
</dbReference>
<dbReference type="GO" id="GO:0016260">
    <property type="term" value="P:selenocysteine biosynthetic process"/>
    <property type="evidence" value="ECO:0007669"/>
    <property type="project" value="InterPro"/>
</dbReference>
<dbReference type="EC" id="2.7.9.3" evidence="9"/>
<feature type="binding site" description="in other chain" evidence="9">
    <location>
        <begin position="57"/>
        <end position="59"/>
    </location>
    <ligand>
        <name>ATP</name>
        <dbReference type="ChEBI" id="CHEBI:30616"/>
        <note>ligand shared between dimeric partners</note>
    </ligand>
</feature>
<dbReference type="InterPro" id="IPR023061">
    <property type="entry name" value="SelD_I"/>
</dbReference>
<keyword evidence="7 9" id="KW-0460">Magnesium</keyword>
<evidence type="ECO:0000256" key="6">
    <source>
        <dbReference type="ARBA" id="ARBA00022840"/>
    </source>
</evidence>
<dbReference type="EMBL" id="JAAEEH010000026">
    <property type="protein sequence ID" value="NDL68034.1"/>
    <property type="molecule type" value="Genomic_DNA"/>
</dbReference>
<protein>
    <recommendedName>
        <fullName evidence="9">Selenide, water dikinase</fullName>
        <ecNumber evidence="9">2.7.9.3</ecNumber>
    </recommendedName>
    <alternativeName>
        <fullName evidence="9">Selenium donor protein</fullName>
    </alternativeName>
    <alternativeName>
        <fullName evidence="9">Selenophosphate synthase</fullName>
    </alternativeName>
</protein>
<feature type="binding site" description="in other chain" evidence="9">
    <location>
        <position position="77"/>
    </location>
    <ligand>
        <name>ATP</name>
        <dbReference type="ChEBI" id="CHEBI:30616"/>
        <note>ligand shared between dimeric partners</note>
    </ligand>
</feature>
<keyword evidence="13" id="KW-1185">Reference proteome</keyword>
<dbReference type="CDD" id="cd02195">
    <property type="entry name" value="SelD"/>
    <property type="match status" value="1"/>
</dbReference>
<dbReference type="PANTHER" id="PTHR10256:SF0">
    <property type="entry name" value="INACTIVE SELENIDE, WATER DIKINASE-LIKE PROTEIN-RELATED"/>
    <property type="match status" value="1"/>
</dbReference>
<feature type="binding site" evidence="9">
    <location>
        <position position="60"/>
    </location>
    <ligand>
        <name>Mg(2+)</name>
        <dbReference type="ChEBI" id="CHEBI:18420"/>
    </ligand>
</feature>
<keyword evidence="2 9" id="KW-0808">Transferase</keyword>
<name>A0A7X5HWN0_9FIRM</name>
<dbReference type="Proteomes" id="UP000461585">
    <property type="component" value="Unassembled WGS sequence"/>
</dbReference>
<sequence>MEKKTTGNPSVQDAVRLTEYSHGAGCGCKIAPSTLETILVSSRPSIPYPQLLVGNSSKDDAAAYDLGNGTSVLSTTDFFMPIVDDPFTFGRIAATNAISDIYAMGGNPLMAIAILGWPIQKLPPEVAGQVVDGGRSVCEAAGIPLAGGHSIDSPEPIFGLAVTGLVENSRLKQNNSAVPGCDIFLTKPLGIGILTTAQKRKKIEPGHIEPAIQAMCTLNSIGAEISRLEGVEALTDVTGFGLLGHLGEICEGSGISSRIFYDKVPFLPNTRKYLEMGCIPGGTRNNFKSYGHHIGPMTEEQQVLLCDAQTSGGLLAVVRKEHVPAFLTCTKAHGLELEAIGETMEAGDVWIEVV</sequence>